<evidence type="ECO:0000313" key="4">
    <source>
        <dbReference type="EMBL" id="QJA60651.1"/>
    </source>
</evidence>
<evidence type="ECO:0000256" key="2">
    <source>
        <dbReference type="SAM" id="Phobius"/>
    </source>
</evidence>
<gene>
    <name evidence="5" type="ORF">MM415A00523_0016</name>
    <name evidence="4" type="ORF">MM415B01077_0004</name>
    <name evidence="3" type="ORF">TM448A00481_0005</name>
    <name evidence="6" type="ORF">TM448B00967_0009</name>
</gene>
<evidence type="ECO:0000256" key="1">
    <source>
        <dbReference type="SAM" id="Coils"/>
    </source>
</evidence>
<keyword evidence="2" id="KW-0472">Membrane</keyword>
<organism evidence="3">
    <name type="scientific">viral metagenome</name>
    <dbReference type="NCBI Taxonomy" id="1070528"/>
    <lineage>
        <taxon>unclassified sequences</taxon>
        <taxon>metagenomes</taxon>
        <taxon>organismal metagenomes</taxon>
    </lineage>
</organism>
<proteinExistence type="predicted"/>
<evidence type="ECO:0000313" key="6">
    <source>
        <dbReference type="EMBL" id="QJH97280.1"/>
    </source>
</evidence>
<protein>
    <submittedName>
        <fullName evidence="3">Uncharacterized protein</fullName>
    </submittedName>
</protein>
<dbReference type="EMBL" id="MT144680">
    <property type="protein sequence ID" value="QJH97280.1"/>
    <property type="molecule type" value="Genomic_DNA"/>
</dbReference>
<feature type="transmembrane region" description="Helical" evidence="2">
    <location>
        <begin position="53"/>
        <end position="78"/>
    </location>
</feature>
<feature type="coiled-coil region" evidence="1">
    <location>
        <begin position="13"/>
        <end position="40"/>
    </location>
</feature>
<evidence type="ECO:0000313" key="3">
    <source>
        <dbReference type="EMBL" id="QJA46629.1"/>
    </source>
</evidence>
<name>A0A6H1ZGN9_9ZZZZ</name>
<dbReference type="EMBL" id="MT142463">
    <property type="protein sequence ID" value="QJA81566.1"/>
    <property type="molecule type" value="Genomic_DNA"/>
</dbReference>
<evidence type="ECO:0000313" key="5">
    <source>
        <dbReference type="EMBL" id="QJA81566.1"/>
    </source>
</evidence>
<dbReference type="EMBL" id="MT144017">
    <property type="protein sequence ID" value="QJA46629.1"/>
    <property type="molecule type" value="Genomic_DNA"/>
</dbReference>
<keyword evidence="2" id="KW-0812">Transmembrane</keyword>
<dbReference type="AlphaFoldDB" id="A0A6H1ZGN9"/>
<accession>A0A6H1ZGN9</accession>
<reference evidence="3" key="1">
    <citation type="submission" date="2020-03" db="EMBL/GenBank/DDBJ databases">
        <title>The deep terrestrial virosphere.</title>
        <authorList>
            <person name="Holmfeldt K."/>
            <person name="Nilsson E."/>
            <person name="Simone D."/>
            <person name="Lopez-Fernandez M."/>
            <person name="Wu X."/>
            <person name="de Brujin I."/>
            <person name="Lundin D."/>
            <person name="Andersson A."/>
            <person name="Bertilsson S."/>
            <person name="Dopson M."/>
        </authorList>
    </citation>
    <scope>NUCLEOTIDE SEQUENCE</scope>
    <source>
        <strain evidence="5">MM415A00523</strain>
        <strain evidence="4">MM415B01077</strain>
        <strain evidence="3">TM448A00481</strain>
        <strain evidence="6">TM448B00967</strain>
    </source>
</reference>
<sequence>MAEPTNEALGIMIQGVNNNLDDLKIQNERAHSRLENHAIKTNGRVSRNEMFRYMMIGGLVLTNIIIIPTALVILSAYIKSK</sequence>
<keyword evidence="2" id="KW-1133">Transmembrane helix</keyword>
<keyword evidence="1" id="KW-0175">Coiled coil</keyword>
<dbReference type="EMBL" id="MT141416">
    <property type="protein sequence ID" value="QJA60651.1"/>
    <property type="molecule type" value="Genomic_DNA"/>
</dbReference>